<dbReference type="KEGG" id="aten:116286462"/>
<feature type="region of interest" description="Disordered" evidence="6">
    <location>
        <begin position="1"/>
        <end position="24"/>
    </location>
</feature>
<evidence type="ECO:0000256" key="4">
    <source>
        <dbReference type="ARBA" id="ARBA00060863"/>
    </source>
</evidence>
<dbReference type="SUPFAM" id="SSF158548">
    <property type="entry name" value="FLJ32549 domain-like"/>
    <property type="match status" value="1"/>
</dbReference>
<dbReference type="Pfam" id="PF09404">
    <property type="entry name" value="C12orf66_like"/>
    <property type="match status" value="1"/>
</dbReference>
<gene>
    <name evidence="8" type="primary">LOC116286462</name>
</gene>
<dbReference type="InterPro" id="IPR038060">
    <property type="entry name" value="C12orf66-like_central_sf"/>
</dbReference>
<dbReference type="Proteomes" id="UP000515163">
    <property type="component" value="Unplaced"/>
</dbReference>
<dbReference type="PANTHER" id="PTHR31581:SF1">
    <property type="entry name" value="KICSTOR SUBUNIT 2"/>
    <property type="match status" value="1"/>
</dbReference>
<dbReference type="GO" id="GO:0005765">
    <property type="term" value="C:lysosomal membrane"/>
    <property type="evidence" value="ECO:0007669"/>
    <property type="project" value="UniProtKB-SubCell"/>
</dbReference>
<evidence type="ECO:0000256" key="1">
    <source>
        <dbReference type="ARBA" id="ARBA00004656"/>
    </source>
</evidence>
<evidence type="ECO:0000313" key="8">
    <source>
        <dbReference type="RefSeq" id="XP_031548840.1"/>
    </source>
</evidence>
<reference evidence="8" key="1">
    <citation type="submission" date="2025-08" db="UniProtKB">
        <authorList>
            <consortium name="RefSeq"/>
        </authorList>
    </citation>
    <scope>IDENTIFICATION</scope>
</reference>
<dbReference type="GO" id="GO:0061462">
    <property type="term" value="P:protein localization to lysosome"/>
    <property type="evidence" value="ECO:0007669"/>
    <property type="project" value="TreeGrafter"/>
</dbReference>
<keyword evidence="3" id="KW-0458">Lysosome</keyword>
<dbReference type="InParanoid" id="A0A6P8H8T7"/>
<dbReference type="GeneID" id="116286462"/>
<proteinExistence type="inferred from homology"/>
<dbReference type="GO" id="GO:1904262">
    <property type="term" value="P:negative regulation of TORC1 signaling"/>
    <property type="evidence" value="ECO:0007669"/>
    <property type="project" value="TreeGrafter"/>
</dbReference>
<dbReference type="FunFam" id="1.10.3450.30:FF:000001">
    <property type="entry name" value="KICSTOR complex protein C12orf66 homolog"/>
    <property type="match status" value="1"/>
</dbReference>
<comment type="similarity">
    <text evidence="4">Belongs to the KICS2 family.</text>
</comment>
<dbReference type="FunCoup" id="A0A6P8H8T7">
    <property type="interactions" value="333"/>
</dbReference>
<keyword evidence="2" id="KW-0472">Membrane</keyword>
<dbReference type="GO" id="GO:0034198">
    <property type="term" value="P:cellular response to amino acid starvation"/>
    <property type="evidence" value="ECO:0007669"/>
    <property type="project" value="TreeGrafter"/>
</dbReference>
<protein>
    <recommendedName>
        <fullName evidence="5">KICSTOR subunit 2</fullName>
    </recommendedName>
</protein>
<sequence length="469" mass="53307">MAEALNANQGSQQGSHSPSPVPPVSRERALLESFFHALSQFAFEKAKDQVEKERDIKRNSSAYNNLSSALWQNFMNILTHLAGAEKIYFSLSFITKKIFRKDFARDNYRVLVSELKKTEETAQSSHSRASPPVECSLLTEVCRHLSQFVQARLELIDFYESLASVGVLPNSNYADLVSIIEEIIEKHQKGFHHPILDPLKSSFSLEVDVLHHALQAQCDMTEWKFLPSLLHLNESHSKLLTWGQLLPALSSKELSVSLSTKKSIFSSAPKKQAEAPFLYLWLNKLQASLVSKFTLYFFTILSAQTSQAEMKTLTARATTDYIAKITAFQRRSDALNISILFDAQTLDSYRGHGYHFPQDKMDQPAGVGAFPAIVSIPGERPVEHWPNIISIIMDKNHGHDLTYTDKIVYFFDNRVQSTYFLTRIDYRMTLIITFCTKKAEKDSYITTFMNDIACHLRNTKIFSVLKQGT</sequence>
<evidence type="ECO:0000313" key="7">
    <source>
        <dbReference type="Proteomes" id="UP000515163"/>
    </source>
</evidence>
<evidence type="ECO:0000256" key="6">
    <source>
        <dbReference type="SAM" id="MobiDB-lite"/>
    </source>
</evidence>
<organism evidence="7 8">
    <name type="scientific">Actinia tenebrosa</name>
    <name type="common">Australian red waratah sea anemone</name>
    <dbReference type="NCBI Taxonomy" id="6105"/>
    <lineage>
        <taxon>Eukaryota</taxon>
        <taxon>Metazoa</taxon>
        <taxon>Cnidaria</taxon>
        <taxon>Anthozoa</taxon>
        <taxon>Hexacorallia</taxon>
        <taxon>Actiniaria</taxon>
        <taxon>Actiniidae</taxon>
        <taxon>Actinia</taxon>
    </lineage>
</organism>
<accession>A0A6P8H8T7</accession>
<dbReference type="GO" id="GO:0042149">
    <property type="term" value="P:cellular response to glucose starvation"/>
    <property type="evidence" value="ECO:0007669"/>
    <property type="project" value="TreeGrafter"/>
</dbReference>
<dbReference type="AlphaFoldDB" id="A0A6P8H8T7"/>
<dbReference type="InterPro" id="IPR018544">
    <property type="entry name" value="KICS_2"/>
</dbReference>
<dbReference type="Gene3D" id="1.10.3450.30">
    <property type="match status" value="1"/>
</dbReference>
<dbReference type="SUPFAM" id="SSF160651">
    <property type="entry name" value="FLJ32549 C-terminal domain-like"/>
    <property type="match status" value="1"/>
</dbReference>
<dbReference type="RefSeq" id="XP_031548840.1">
    <property type="nucleotide sequence ID" value="XM_031692980.1"/>
</dbReference>
<evidence type="ECO:0000256" key="3">
    <source>
        <dbReference type="ARBA" id="ARBA00023228"/>
    </source>
</evidence>
<comment type="subcellular location">
    <subcellularLocation>
        <location evidence="1">Lysosome membrane</location>
    </subcellularLocation>
</comment>
<feature type="compositionally biased region" description="Low complexity" evidence="6">
    <location>
        <begin position="9"/>
        <end position="18"/>
    </location>
</feature>
<dbReference type="OrthoDB" id="18134at2759"/>
<evidence type="ECO:0000256" key="2">
    <source>
        <dbReference type="ARBA" id="ARBA00023136"/>
    </source>
</evidence>
<dbReference type="PANTHER" id="PTHR31581">
    <property type="entry name" value="KICSTOR COMPLEX PROTEIN C12ORF66"/>
    <property type="match status" value="1"/>
</dbReference>
<name>A0A6P8H8T7_ACTTE</name>
<evidence type="ECO:0000256" key="5">
    <source>
        <dbReference type="ARBA" id="ARBA00072667"/>
    </source>
</evidence>
<keyword evidence="7" id="KW-1185">Reference proteome</keyword>